<protein>
    <submittedName>
        <fullName evidence="2">Uncharacterized protein</fullName>
    </submittedName>
</protein>
<name>A0A9K3GFY3_9EUKA</name>
<reference evidence="2 3" key="1">
    <citation type="journal article" date="2018" name="PLoS ONE">
        <title>The draft genome of Kipferlia bialata reveals reductive genome evolution in fornicate parasites.</title>
        <authorList>
            <person name="Tanifuji G."/>
            <person name="Takabayashi S."/>
            <person name="Kume K."/>
            <person name="Takagi M."/>
            <person name="Nakayama T."/>
            <person name="Kamikawa R."/>
            <person name="Inagaki Y."/>
            <person name="Hashimoto T."/>
        </authorList>
    </citation>
    <scope>NUCLEOTIDE SEQUENCE [LARGE SCALE GENOMIC DNA]</scope>
    <source>
        <strain evidence="2">NY0173</strain>
    </source>
</reference>
<proteinExistence type="predicted"/>
<keyword evidence="3" id="KW-1185">Reference proteome</keyword>
<dbReference type="AlphaFoldDB" id="A0A9K3GFY3"/>
<organism evidence="2 3">
    <name type="scientific">Kipferlia bialata</name>
    <dbReference type="NCBI Taxonomy" id="797122"/>
    <lineage>
        <taxon>Eukaryota</taxon>
        <taxon>Metamonada</taxon>
        <taxon>Carpediemonas-like organisms</taxon>
        <taxon>Kipferlia</taxon>
    </lineage>
</organism>
<evidence type="ECO:0000256" key="1">
    <source>
        <dbReference type="SAM" id="MobiDB-lite"/>
    </source>
</evidence>
<gene>
    <name evidence="2" type="ORF">KIPB_001432</name>
</gene>
<sequence length="673" mass="72945">MVMDLVMSLKADEHSFDNVCLVLLAHALIALKSPDVTEALLDVVWNKLETQINWGCPMPDLIKAMSRLPEVTPLSTLYPVDEGDRSLYDCPLDALATVYDTYPSLAVYLRPLLSRETTMAAGLLGETPVASRVMCLIGEKYPDMASLVTMNLKMWLAVTLEASAIELDEGGLNLSVSGVSPLYPKGSGKTSGLVGLAMVADGFHGSALAHLLEGAVGCARQTHPWYMEVAEAIVRVRLDTYPLYHRVCMRMPSAAAMEMLTSLPHGCLGATDGNEAMPLVEALAKLSLTAPAHLPVWIEMCPQLSTMTNTPVLDLRDMAESEGCQSLISFLHATPSSHVLLPETLTGTIVSVIRDAALAVPVTPLSGIPIDLQIQKTGILPCQYPLVAEDLERQCCLTLTPIPDSEREAKFVSYNILDHSCVTHRYGQGESVVCLKYHSSQGDWSTRTLNLSSLTSGESLPDWSPTSGPSLKPDRENSHSVTILPIGGGRLILVREDVVMALEPHVSIDESTGEISVSGDWLELPPCPESLRPILSGDAFVSQGKLHILPSGRTQDNIPGHLSLSASGCWDTLTNWRRDIAPGGDNDLVSPGFLRLGHMLVTTSHFPVRAFDLVTGTMVNVLTDPEDEDSKDLGFEMPKIVCVLSETDSEVCVLANFEETVMKLITIQYKRAL</sequence>
<evidence type="ECO:0000313" key="3">
    <source>
        <dbReference type="Proteomes" id="UP000265618"/>
    </source>
</evidence>
<evidence type="ECO:0000313" key="2">
    <source>
        <dbReference type="EMBL" id="GIQ80606.1"/>
    </source>
</evidence>
<dbReference type="EMBL" id="BDIP01000203">
    <property type="protein sequence ID" value="GIQ80606.1"/>
    <property type="molecule type" value="Genomic_DNA"/>
</dbReference>
<dbReference type="Proteomes" id="UP000265618">
    <property type="component" value="Unassembled WGS sequence"/>
</dbReference>
<comment type="caution">
    <text evidence="2">The sequence shown here is derived from an EMBL/GenBank/DDBJ whole genome shotgun (WGS) entry which is preliminary data.</text>
</comment>
<accession>A0A9K3GFY3</accession>
<feature type="region of interest" description="Disordered" evidence="1">
    <location>
        <begin position="455"/>
        <end position="479"/>
    </location>
</feature>